<dbReference type="RefSeq" id="WP_064395451.1">
    <property type="nucleotide sequence ID" value="NZ_LQIR01000012.1"/>
</dbReference>
<dbReference type="EMBL" id="LQIR01000012">
    <property type="protein sequence ID" value="KUI17863.1"/>
    <property type="molecule type" value="Genomic_DNA"/>
</dbReference>
<sequence>MSTTKSIDTVHAFWDEVWNAHDPAAVDRFVVDDFVIITGGETVRGRENFKAWIAGFLNKVDDLHLEVVESFESADGRRVASRWLLTGKNNGYLGSSPDGSEIAMTGTAVWAVGEDGKLLTNWVERSAWELSQRLNNGGTVIGT</sequence>
<evidence type="ECO:0000313" key="2">
    <source>
        <dbReference type="EMBL" id="KUI17863.1"/>
    </source>
</evidence>
<dbReference type="Pfam" id="PF12680">
    <property type="entry name" value="SnoaL_2"/>
    <property type="match status" value="1"/>
</dbReference>
<accession>A0A101A985</accession>
<dbReference type="InterPro" id="IPR032710">
    <property type="entry name" value="NTF2-like_dom_sf"/>
</dbReference>
<keyword evidence="3" id="KW-1185">Reference proteome</keyword>
<dbReference type="PANTHER" id="PTHR38436:SF1">
    <property type="entry name" value="ESTER CYCLASE"/>
    <property type="match status" value="1"/>
</dbReference>
<dbReference type="AlphaFoldDB" id="A0A101A985"/>
<evidence type="ECO:0000313" key="3">
    <source>
        <dbReference type="Proteomes" id="UP000053707"/>
    </source>
</evidence>
<evidence type="ECO:0000259" key="1">
    <source>
        <dbReference type="Pfam" id="PF12680"/>
    </source>
</evidence>
<protein>
    <submittedName>
        <fullName evidence="2">SnoaL-like polyketide cyclase</fullName>
    </submittedName>
</protein>
<dbReference type="PANTHER" id="PTHR38436">
    <property type="entry name" value="POLYKETIDE CYCLASE SNOAL-LIKE DOMAIN"/>
    <property type="match status" value="1"/>
</dbReference>
<feature type="domain" description="SnoaL-like" evidence="1">
    <location>
        <begin position="10"/>
        <end position="118"/>
    </location>
</feature>
<name>A0A101A985_9MYCO</name>
<dbReference type="Proteomes" id="UP000053707">
    <property type="component" value="Unassembled WGS sequence"/>
</dbReference>
<dbReference type="InterPro" id="IPR037401">
    <property type="entry name" value="SnoaL-like"/>
</dbReference>
<comment type="caution">
    <text evidence="2">The sequence shown here is derived from an EMBL/GenBank/DDBJ whole genome shotgun (WGS) entry which is preliminary data.</text>
</comment>
<proteinExistence type="predicted"/>
<dbReference type="Gene3D" id="3.10.450.50">
    <property type="match status" value="1"/>
</dbReference>
<organism evidence="2 3">
    <name type="scientific">Mycobacterium lehmannii</name>
    <dbReference type="NCBI Taxonomy" id="2048550"/>
    <lineage>
        <taxon>Bacteria</taxon>
        <taxon>Bacillati</taxon>
        <taxon>Actinomycetota</taxon>
        <taxon>Actinomycetes</taxon>
        <taxon>Mycobacteriales</taxon>
        <taxon>Mycobacteriaceae</taxon>
        <taxon>Mycobacterium</taxon>
    </lineage>
</organism>
<dbReference type="SUPFAM" id="SSF54427">
    <property type="entry name" value="NTF2-like"/>
    <property type="match status" value="1"/>
</dbReference>
<dbReference type="InterPro" id="IPR009959">
    <property type="entry name" value="Cyclase_SnoaL-like"/>
</dbReference>
<dbReference type="GO" id="GO:0030638">
    <property type="term" value="P:polyketide metabolic process"/>
    <property type="evidence" value="ECO:0007669"/>
    <property type="project" value="InterPro"/>
</dbReference>
<reference evidence="2 3" key="1">
    <citation type="submission" date="2016-01" db="EMBL/GenBank/DDBJ databases">
        <authorList>
            <consortium name="TB Trials Study Group"/>
            <person name="Sutton G."/>
            <person name="Brinkac L."/>
            <person name="Sanka R."/>
            <person name="Adams M."/>
            <person name="Lau E.L."/>
            <person name="Macaden R."/>
            <person name="Grewal H.M.S."/>
        </authorList>
    </citation>
    <scope>NUCLEOTIDE SEQUENCE [LARGE SCALE GENOMIC DNA]</scope>
    <source>
        <strain evidence="2 3">IS-1744</strain>
    </source>
</reference>
<gene>
    <name evidence="2" type="ORF">AU192_03165</name>
</gene>